<proteinExistence type="inferred from homology"/>
<dbReference type="InterPro" id="IPR015947">
    <property type="entry name" value="PUA-like_sf"/>
</dbReference>
<evidence type="ECO:0000259" key="13">
    <source>
        <dbReference type="Pfam" id="PF20260"/>
    </source>
</evidence>
<comment type="similarity">
    <text evidence="2">Belongs to the RNA methyltransferase RsmE family.</text>
</comment>
<comment type="caution">
    <text evidence="14">The sequence shown here is derived from an EMBL/GenBank/DDBJ whole genome shotgun (WGS) entry which is preliminary data.</text>
</comment>
<keyword evidence="4" id="KW-0963">Cytoplasm</keyword>
<name>A0A2V0NTG5_9CHLO</name>
<dbReference type="Pfam" id="PF20260">
    <property type="entry name" value="PUA_4"/>
    <property type="match status" value="1"/>
</dbReference>
<evidence type="ECO:0000256" key="11">
    <source>
        <dbReference type="SAM" id="MobiDB-lite"/>
    </source>
</evidence>
<dbReference type="SUPFAM" id="SSF88697">
    <property type="entry name" value="PUA domain-like"/>
    <property type="match status" value="1"/>
</dbReference>
<dbReference type="PANTHER" id="PTHR30027">
    <property type="entry name" value="RIBOSOMAL RNA SMALL SUBUNIT METHYLTRANSFERASE E"/>
    <property type="match status" value="1"/>
</dbReference>
<dbReference type="GO" id="GO:0005737">
    <property type="term" value="C:cytoplasm"/>
    <property type="evidence" value="ECO:0007669"/>
    <property type="project" value="UniProtKB-SubCell"/>
</dbReference>
<protein>
    <recommendedName>
        <fullName evidence="3">16S rRNA (uracil(1498)-N(3))-methyltransferase</fullName>
        <ecNumber evidence="3">2.1.1.193</ecNumber>
    </recommendedName>
</protein>
<dbReference type="AlphaFoldDB" id="A0A2V0NTG5"/>
<evidence type="ECO:0000256" key="7">
    <source>
        <dbReference type="ARBA" id="ARBA00022679"/>
    </source>
</evidence>
<keyword evidence="6 14" id="KW-0489">Methyltransferase</keyword>
<dbReference type="InterPro" id="IPR046886">
    <property type="entry name" value="RsmE_MTase_dom"/>
</dbReference>
<evidence type="ECO:0000256" key="10">
    <source>
        <dbReference type="ARBA" id="ARBA00047944"/>
    </source>
</evidence>
<feature type="compositionally biased region" description="Gly residues" evidence="11">
    <location>
        <begin position="19"/>
        <end position="31"/>
    </location>
</feature>
<evidence type="ECO:0000256" key="9">
    <source>
        <dbReference type="ARBA" id="ARBA00025699"/>
    </source>
</evidence>
<evidence type="ECO:0000256" key="5">
    <source>
        <dbReference type="ARBA" id="ARBA00022552"/>
    </source>
</evidence>
<dbReference type="OrthoDB" id="3465at2759"/>
<dbReference type="GO" id="GO:0070042">
    <property type="term" value="F:rRNA (uridine-N3-)-methyltransferase activity"/>
    <property type="evidence" value="ECO:0007669"/>
    <property type="project" value="TreeGrafter"/>
</dbReference>
<dbReference type="EMBL" id="BDRX01000021">
    <property type="protein sequence ID" value="GBF90968.1"/>
    <property type="molecule type" value="Genomic_DNA"/>
</dbReference>
<evidence type="ECO:0000313" key="15">
    <source>
        <dbReference type="Proteomes" id="UP000247498"/>
    </source>
</evidence>
<evidence type="ECO:0000313" key="14">
    <source>
        <dbReference type="EMBL" id="GBF90968.1"/>
    </source>
</evidence>
<organism evidence="14 15">
    <name type="scientific">Raphidocelis subcapitata</name>
    <dbReference type="NCBI Taxonomy" id="307507"/>
    <lineage>
        <taxon>Eukaryota</taxon>
        <taxon>Viridiplantae</taxon>
        <taxon>Chlorophyta</taxon>
        <taxon>core chlorophytes</taxon>
        <taxon>Chlorophyceae</taxon>
        <taxon>CS clade</taxon>
        <taxon>Sphaeropleales</taxon>
        <taxon>Selenastraceae</taxon>
        <taxon>Raphidocelis</taxon>
    </lineage>
</organism>
<evidence type="ECO:0000256" key="8">
    <source>
        <dbReference type="ARBA" id="ARBA00022691"/>
    </source>
</evidence>
<feature type="region of interest" description="Disordered" evidence="11">
    <location>
        <begin position="13"/>
        <end position="83"/>
    </location>
</feature>
<dbReference type="PANTHER" id="PTHR30027:SF3">
    <property type="entry name" value="16S RRNA (URACIL(1498)-N(3))-METHYLTRANSFERASE"/>
    <property type="match status" value="1"/>
</dbReference>
<keyword evidence="15" id="KW-1185">Reference proteome</keyword>
<dbReference type="Pfam" id="PF04452">
    <property type="entry name" value="Methyltrans_RNA"/>
    <property type="match status" value="2"/>
</dbReference>
<feature type="domain" description="Ribosomal RNA small subunit methyltransferase E methyltransferase" evidence="12">
    <location>
        <begin position="159"/>
        <end position="189"/>
    </location>
</feature>
<comment type="subcellular location">
    <subcellularLocation>
        <location evidence="1">Cytoplasm</location>
    </subcellularLocation>
</comment>
<dbReference type="InterPro" id="IPR029028">
    <property type="entry name" value="Alpha/beta_knot_MTases"/>
</dbReference>
<dbReference type="EC" id="2.1.1.193" evidence="3"/>
<dbReference type="InterPro" id="IPR006700">
    <property type="entry name" value="RsmE"/>
</dbReference>
<dbReference type="NCBIfam" id="TIGR00046">
    <property type="entry name" value="RsmE family RNA methyltransferase"/>
    <property type="match status" value="2"/>
</dbReference>
<reference evidence="14 15" key="1">
    <citation type="journal article" date="2018" name="Sci. Rep.">
        <title>Raphidocelis subcapitata (=Pseudokirchneriella subcapitata) provides an insight into genome evolution and environmental adaptations in the Sphaeropleales.</title>
        <authorList>
            <person name="Suzuki S."/>
            <person name="Yamaguchi H."/>
            <person name="Nakajima N."/>
            <person name="Kawachi M."/>
        </authorList>
    </citation>
    <scope>NUCLEOTIDE SEQUENCE [LARGE SCALE GENOMIC DNA]</scope>
    <source>
        <strain evidence="14 15">NIES-35</strain>
    </source>
</reference>
<dbReference type="GO" id="GO:0070475">
    <property type="term" value="P:rRNA base methylation"/>
    <property type="evidence" value="ECO:0007669"/>
    <property type="project" value="TreeGrafter"/>
</dbReference>
<dbReference type="InterPro" id="IPR029026">
    <property type="entry name" value="tRNA_m1G_MTases_N"/>
</dbReference>
<dbReference type="CDD" id="cd18084">
    <property type="entry name" value="RsmE-like"/>
    <property type="match status" value="1"/>
</dbReference>
<dbReference type="InterPro" id="IPR046887">
    <property type="entry name" value="RsmE_PUA-like"/>
</dbReference>
<comment type="function">
    <text evidence="9">Specifically methylates the N3 position of the uracil ring of uridine 1498 (m3U1498) in 16S rRNA. Acts on the fully assembled 30S ribosomal subunit.</text>
</comment>
<evidence type="ECO:0000256" key="3">
    <source>
        <dbReference type="ARBA" id="ARBA00012328"/>
    </source>
</evidence>
<dbReference type="Proteomes" id="UP000247498">
    <property type="component" value="Unassembled WGS sequence"/>
</dbReference>
<sequence length="356" mass="35458">MLPLARSRACGRSLWSLSRGGGGGGGRGGGSSARRTAGSSSGTPPRAAPAAAHSAAPGEGRYAGADPSQPPRFYAPELPPAPGRSVQLGAEEARHAARALRLRPGDALELCDGRGGVVLCELVASEKGSATVCALEPPRALSWRGPRFVLAAGCLGLPGGRADWLVEKATELGAASLVPLITDRSQSGSARSKFRTRGKGPADAAAAEAEAAAADFRPAGRLERLAAAAMKQAQRAHALELRAPAALRELLPAVAAAPVALVAAGGAPPVLRQLEAAAARGGGGVEAWDGRECWLFIGPEGDFTPDEMGALVEAGARPVGLGPHRLRTETAAMAALAAAVAFADGAGGGGDGGGGV</sequence>
<keyword evidence="8" id="KW-0949">S-adenosyl-L-methionine</keyword>
<evidence type="ECO:0000256" key="4">
    <source>
        <dbReference type="ARBA" id="ARBA00022490"/>
    </source>
</evidence>
<keyword evidence="7 14" id="KW-0808">Transferase</keyword>
<gene>
    <name evidence="14" type="ORF">Rsub_03823</name>
</gene>
<accession>A0A2V0NTG5</accession>
<feature type="domain" description="Ribosomal RNA small subunit methyltransferase E PUA-like" evidence="13">
    <location>
        <begin position="90"/>
        <end position="132"/>
    </location>
</feature>
<dbReference type="FunCoup" id="A0A2V0NTG5">
    <property type="interactions" value="41"/>
</dbReference>
<dbReference type="STRING" id="307507.A0A2V0NTG5"/>
<evidence type="ECO:0000256" key="2">
    <source>
        <dbReference type="ARBA" id="ARBA00005528"/>
    </source>
</evidence>
<feature type="domain" description="Ribosomal RNA small subunit methyltransferase E methyltransferase" evidence="12">
    <location>
        <begin position="220"/>
        <end position="338"/>
    </location>
</feature>
<dbReference type="InParanoid" id="A0A2V0NTG5"/>
<evidence type="ECO:0000259" key="12">
    <source>
        <dbReference type="Pfam" id="PF04452"/>
    </source>
</evidence>
<keyword evidence="5" id="KW-0698">rRNA processing</keyword>
<dbReference type="Gene3D" id="3.40.1280.10">
    <property type="match status" value="1"/>
</dbReference>
<evidence type="ECO:0000256" key="1">
    <source>
        <dbReference type="ARBA" id="ARBA00004496"/>
    </source>
</evidence>
<comment type="catalytic activity">
    <reaction evidence="10">
        <text>uridine(1498) in 16S rRNA + S-adenosyl-L-methionine = N(3)-methyluridine(1498) in 16S rRNA + S-adenosyl-L-homocysteine + H(+)</text>
        <dbReference type="Rhea" id="RHEA:42920"/>
        <dbReference type="Rhea" id="RHEA-COMP:10283"/>
        <dbReference type="Rhea" id="RHEA-COMP:10284"/>
        <dbReference type="ChEBI" id="CHEBI:15378"/>
        <dbReference type="ChEBI" id="CHEBI:57856"/>
        <dbReference type="ChEBI" id="CHEBI:59789"/>
        <dbReference type="ChEBI" id="CHEBI:65315"/>
        <dbReference type="ChEBI" id="CHEBI:74502"/>
        <dbReference type="EC" id="2.1.1.193"/>
    </reaction>
</comment>
<feature type="compositionally biased region" description="Low complexity" evidence="11">
    <location>
        <begin position="32"/>
        <end position="60"/>
    </location>
</feature>
<evidence type="ECO:0000256" key="6">
    <source>
        <dbReference type="ARBA" id="ARBA00022603"/>
    </source>
</evidence>
<dbReference type="SUPFAM" id="SSF75217">
    <property type="entry name" value="alpha/beta knot"/>
    <property type="match status" value="1"/>
</dbReference>